<evidence type="ECO:0000313" key="2">
    <source>
        <dbReference type="Proteomes" id="UP000824120"/>
    </source>
</evidence>
<accession>A0A9J5XLR9</accession>
<reference evidence="1 2" key="1">
    <citation type="submission" date="2020-09" db="EMBL/GenBank/DDBJ databases">
        <title>De no assembly of potato wild relative species, Solanum commersonii.</title>
        <authorList>
            <person name="Cho K."/>
        </authorList>
    </citation>
    <scope>NUCLEOTIDE SEQUENCE [LARGE SCALE GENOMIC DNA]</scope>
    <source>
        <strain evidence="1">LZ3.2</strain>
        <tissue evidence="1">Leaf</tissue>
    </source>
</reference>
<proteinExistence type="predicted"/>
<dbReference type="EMBL" id="JACXVP010000008">
    <property type="protein sequence ID" value="KAG5589201.1"/>
    <property type="molecule type" value="Genomic_DNA"/>
</dbReference>
<dbReference type="Proteomes" id="UP000824120">
    <property type="component" value="Chromosome 8"/>
</dbReference>
<sequence length="126" mass="14191">MPVPFSVLRNQNRALKPSEKKTCWSVILIRCIFDFLYDHYSPPKSNPFFLDSPKCQWVCVLQRYCIFRGFDTDAATFLESPSKIAVSNSVDARQDPNFAANQNIFVVDNLVELTPPSSVIISGAGE</sequence>
<dbReference type="AlphaFoldDB" id="A0A9J5XLR9"/>
<comment type="caution">
    <text evidence="1">The sequence shown here is derived from an EMBL/GenBank/DDBJ whole genome shotgun (WGS) entry which is preliminary data.</text>
</comment>
<organism evidence="1 2">
    <name type="scientific">Solanum commersonii</name>
    <name type="common">Commerson's wild potato</name>
    <name type="synonym">Commerson's nightshade</name>
    <dbReference type="NCBI Taxonomy" id="4109"/>
    <lineage>
        <taxon>Eukaryota</taxon>
        <taxon>Viridiplantae</taxon>
        <taxon>Streptophyta</taxon>
        <taxon>Embryophyta</taxon>
        <taxon>Tracheophyta</taxon>
        <taxon>Spermatophyta</taxon>
        <taxon>Magnoliopsida</taxon>
        <taxon>eudicotyledons</taxon>
        <taxon>Gunneridae</taxon>
        <taxon>Pentapetalae</taxon>
        <taxon>asterids</taxon>
        <taxon>lamiids</taxon>
        <taxon>Solanales</taxon>
        <taxon>Solanaceae</taxon>
        <taxon>Solanoideae</taxon>
        <taxon>Solaneae</taxon>
        <taxon>Solanum</taxon>
    </lineage>
</organism>
<evidence type="ECO:0000313" key="1">
    <source>
        <dbReference type="EMBL" id="KAG5589201.1"/>
    </source>
</evidence>
<keyword evidence="2" id="KW-1185">Reference proteome</keyword>
<name>A0A9J5XLR9_SOLCO</name>
<protein>
    <submittedName>
        <fullName evidence="1">Uncharacterized protein</fullName>
    </submittedName>
</protein>
<gene>
    <name evidence="1" type="ORF">H5410_039715</name>
</gene>